<evidence type="ECO:0000313" key="3">
    <source>
        <dbReference type="Proteomes" id="UP000184310"/>
    </source>
</evidence>
<proteinExistence type="predicted"/>
<dbReference type="CDD" id="cd12108">
    <property type="entry name" value="Hr-like"/>
    <property type="match status" value="1"/>
</dbReference>
<accession>A0A1M6QY33</accession>
<feature type="domain" description="Hemerythrin-like" evidence="1">
    <location>
        <begin position="3"/>
        <end position="139"/>
    </location>
</feature>
<dbReference type="Proteomes" id="UP000184310">
    <property type="component" value="Unassembled WGS sequence"/>
</dbReference>
<dbReference type="OrthoDB" id="9785474at2"/>
<dbReference type="AlphaFoldDB" id="A0A1M6QY33"/>
<dbReference type="Pfam" id="PF01814">
    <property type="entry name" value="Hemerythrin"/>
    <property type="match status" value="1"/>
</dbReference>
<keyword evidence="3" id="KW-1185">Reference proteome</keyword>
<dbReference type="GO" id="GO:0005886">
    <property type="term" value="C:plasma membrane"/>
    <property type="evidence" value="ECO:0007669"/>
    <property type="project" value="TreeGrafter"/>
</dbReference>
<dbReference type="Gene3D" id="1.20.120.520">
    <property type="entry name" value="nmb1532 protein domain like"/>
    <property type="match status" value="1"/>
</dbReference>
<dbReference type="PANTHER" id="PTHR39966">
    <property type="entry name" value="BLL2471 PROTEIN-RELATED"/>
    <property type="match status" value="1"/>
</dbReference>
<sequence>MNSIDLMIEEHKNIKRMLIVVRKACFRVLEGEEICYEDFTNFIAFIRNYADAHHHGKEEKMLFNRMVEELGGPAEKVVKFGMLVEHDQGRLFVKELEEAINKVKAGDKEAKIDVIANAVSYTNLLQRHIDKEDNVVYTFANRSLNKETIKRINEDCIVFENEAEKNKVQETYIKLLEELEAKYIK</sequence>
<dbReference type="PANTHER" id="PTHR39966:SF1">
    <property type="entry name" value="HEMERYTHRIN-LIKE DOMAIN-CONTAINING PROTEIN"/>
    <property type="match status" value="1"/>
</dbReference>
<gene>
    <name evidence="2" type="ORF">SAMN02745163_03492</name>
</gene>
<dbReference type="RefSeq" id="WP_072990898.1">
    <property type="nucleotide sequence ID" value="NZ_FQZB01000015.1"/>
</dbReference>
<organism evidence="2 3">
    <name type="scientific">Clostridium cavendishii DSM 21758</name>
    <dbReference type="NCBI Taxonomy" id="1121302"/>
    <lineage>
        <taxon>Bacteria</taxon>
        <taxon>Bacillati</taxon>
        <taxon>Bacillota</taxon>
        <taxon>Clostridia</taxon>
        <taxon>Eubacteriales</taxon>
        <taxon>Clostridiaceae</taxon>
        <taxon>Clostridium</taxon>
    </lineage>
</organism>
<dbReference type="STRING" id="1121302.SAMN02745163_03492"/>
<protein>
    <submittedName>
        <fullName evidence="2">Hemerythrin-like domain-containing protein</fullName>
    </submittedName>
</protein>
<dbReference type="InterPro" id="IPR012312">
    <property type="entry name" value="Hemerythrin-like"/>
</dbReference>
<name>A0A1M6QY33_9CLOT</name>
<evidence type="ECO:0000313" key="2">
    <source>
        <dbReference type="EMBL" id="SHK25151.1"/>
    </source>
</evidence>
<reference evidence="2 3" key="1">
    <citation type="submission" date="2016-11" db="EMBL/GenBank/DDBJ databases">
        <authorList>
            <person name="Jaros S."/>
            <person name="Januszkiewicz K."/>
            <person name="Wedrychowicz H."/>
        </authorList>
    </citation>
    <scope>NUCLEOTIDE SEQUENCE [LARGE SCALE GENOMIC DNA]</scope>
    <source>
        <strain evidence="2 3">DSM 21758</strain>
    </source>
</reference>
<evidence type="ECO:0000259" key="1">
    <source>
        <dbReference type="Pfam" id="PF01814"/>
    </source>
</evidence>
<dbReference type="EMBL" id="FQZB01000015">
    <property type="protein sequence ID" value="SHK25151.1"/>
    <property type="molecule type" value="Genomic_DNA"/>
</dbReference>